<dbReference type="PANTHER" id="PTHR45138">
    <property type="entry name" value="REGULATORY COMPONENTS OF SENSORY TRANSDUCTION SYSTEM"/>
    <property type="match status" value="1"/>
</dbReference>
<reference evidence="4" key="2">
    <citation type="journal article" date="2024" name="Nature">
        <title>Anoxygenic phototroph of the Chloroflexota uses a type I reaction centre.</title>
        <authorList>
            <person name="Tsuji J.M."/>
            <person name="Shaw N.A."/>
            <person name="Nagashima S."/>
            <person name="Venkiteswaran J.J."/>
            <person name="Schiff S.L."/>
            <person name="Watanabe T."/>
            <person name="Fukui M."/>
            <person name="Hanada S."/>
            <person name="Tank M."/>
            <person name="Neufeld J.D."/>
        </authorList>
    </citation>
    <scope>NUCLEOTIDE SEQUENCE</scope>
    <source>
        <strain evidence="4">L227-S17</strain>
    </source>
</reference>
<evidence type="ECO:0000313" key="6">
    <source>
        <dbReference type="Proteomes" id="UP001431572"/>
    </source>
</evidence>
<evidence type="ECO:0000313" key="5">
    <source>
        <dbReference type="Proteomes" id="UP000521676"/>
    </source>
</evidence>
<dbReference type="Proteomes" id="UP001431572">
    <property type="component" value="Chromosome 1"/>
</dbReference>
<evidence type="ECO:0000313" key="4">
    <source>
        <dbReference type="EMBL" id="WJW66428.1"/>
    </source>
</evidence>
<keyword evidence="1" id="KW-0812">Transmembrane</keyword>
<feature type="domain" description="GGDEF" evidence="2">
    <location>
        <begin position="240"/>
        <end position="372"/>
    </location>
</feature>
<dbReference type="Gene3D" id="3.30.70.270">
    <property type="match status" value="1"/>
</dbReference>
<evidence type="ECO:0000313" key="3">
    <source>
        <dbReference type="EMBL" id="NWJ44537.1"/>
    </source>
</evidence>
<dbReference type="PANTHER" id="PTHR45138:SF9">
    <property type="entry name" value="DIGUANYLATE CYCLASE DGCM-RELATED"/>
    <property type="match status" value="1"/>
</dbReference>
<keyword evidence="1" id="KW-1133">Transmembrane helix</keyword>
<dbReference type="InterPro" id="IPR050469">
    <property type="entry name" value="Diguanylate_Cyclase"/>
</dbReference>
<sequence>MLKVSRRFNLFHQWIHSYIPYKPAHTETAPVFFSIWASFLLAYIVNIIFFYTPDNIFKTLLLGVIWIILLPADFFLPGPSTTISLRIAFLVGETILMMSLGIFDNFTITGYMLFALVGQAAFVLPVYASLGYTLFLGVCFYLALALPYLTDNKPYLFEISWLIGAIFTWAAMTLMRKARDQHAKIAELNAKLAETHNLVQAQAEMLAQQAIEDSLTGLNNRRYLDADLPREFERARRLERKLTLAMLDVDHFKHINDRFSHHTGDQVLVTLANIFRQNCRTAVDSIVRYGGEEFIIYFPETDLHTAANIICERIRQATENYNWDWISHGLNVTLSIGLAEADKVSNHIELIKTADSKLYEAKNGGRNRICFV</sequence>
<dbReference type="EMBL" id="JACATZ010000001">
    <property type="protein sequence ID" value="NWJ44537.1"/>
    <property type="molecule type" value="Genomic_DNA"/>
</dbReference>
<reference evidence="3 5" key="1">
    <citation type="submission" date="2020-06" db="EMBL/GenBank/DDBJ databases">
        <title>Anoxygenic phototrophic Chloroflexota member uses a Type I reaction center.</title>
        <authorList>
            <person name="Tsuji J.M."/>
            <person name="Shaw N.A."/>
            <person name="Nagashima S."/>
            <person name="Venkiteswaran J."/>
            <person name="Schiff S.L."/>
            <person name="Hanada S."/>
            <person name="Tank M."/>
            <person name="Neufeld J.D."/>
        </authorList>
    </citation>
    <scope>NUCLEOTIDE SEQUENCE [LARGE SCALE GENOMIC DNA]</scope>
    <source>
        <strain evidence="3">L227-S17</strain>
    </source>
</reference>
<dbReference type="Proteomes" id="UP000521676">
    <property type="component" value="Unassembled WGS sequence"/>
</dbReference>
<organism evidence="3 5">
    <name type="scientific">Candidatus Chlorohelix allophototropha</name>
    <dbReference type="NCBI Taxonomy" id="3003348"/>
    <lineage>
        <taxon>Bacteria</taxon>
        <taxon>Bacillati</taxon>
        <taxon>Chloroflexota</taxon>
        <taxon>Chloroflexia</taxon>
        <taxon>Candidatus Chloroheliales</taxon>
        <taxon>Candidatus Chloroheliaceae</taxon>
        <taxon>Candidatus Chlorohelix</taxon>
    </lineage>
</organism>
<dbReference type="InterPro" id="IPR029787">
    <property type="entry name" value="Nucleotide_cyclase"/>
</dbReference>
<dbReference type="AlphaFoldDB" id="A0A8T7LUJ9"/>
<dbReference type="EMBL" id="CP128399">
    <property type="protein sequence ID" value="WJW66428.1"/>
    <property type="molecule type" value="Genomic_DNA"/>
</dbReference>
<protein>
    <submittedName>
        <fullName evidence="3">Diguanylate cyclase</fullName>
    </submittedName>
    <submittedName>
        <fullName evidence="4">GGDEF domain-containing protein</fullName>
    </submittedName>
</protein>
<proteinExistence type="predicted"/>
<keyword evidence="6" id="KW-1185">Reference proteome</keyword>
<accession>A0A8T7LUJ9</accession>
<dbReference type="CDD" id="cd01949">
    <property type="entry name" value="GGDEF"/>
    <property type="match status" value="1"/>
</dbReference>
<keyword evidence="1" id="KW-0472">Membrane</keyword>
<dbReference type="NCBIfam" id="TIGR00254">
    <property type="entry name" value="GGDEF"/>
    <property type="match status" value="1"/>
</dbReference>
<name>A0A8T7LUJ9_9CHLR</name>
<dbReference type="FunFam" id="3.30.70.270:FF:000001">
    <property type="entry name" value="Diguanylate cyclase domain protein"/>
    <property type="match status" value="1"/>
</dbReference>
<evidence type="ECO:0000256" key="1">
    <source>
        <dbReference type="SAM" id="Phobius"/>
    </source>
</evidence>
<dbReference type="Pfam" id="PF00990">
    <property type="entry name" value="GGDEF"/>
    <property type="match status" value="1"/>
</dbReference>
<dbReference type="PROSITE" id="PS50887">
    <property type="entry name" value="GGDEF"/>
    <property type="match status" value="1"/>
</dbReference>
<feature type="transmembrane region" description="Helical" evidence="1">
    <location>
        <begin position="132"/>
        <end position="149"/>
    </location>
</feature>
<evidence type="ECO:0000259" key="2">
    <source>
        <dbReference type="PROSITE" id="PS50887"/>
    </source>
</evidence>
<dbReference type="SMART" id="SM00267">
    <property type="entry name" value="GGDEF"/>
    <property type="match status" value="1"/>
</dbReference>
<dbReference type="InterPro" id="IPR000160">
    <property type="entry name" value="GGDEF_dom"/>
</dbReference>
<dbReference type="SUPFAM" id="SSF55073">
    <property type="entry name" value="Nucleotide cyclase"/>
    <property type="match status" value="1"/>
</dbReference>
<feature type="transmembrane region" description="Helical" evidence="1">
    <location>
        <begin position="31"/>
        <end position="50"/>
    </location>
</feature>
<feature type="transmembrane region" description="Helical" evidence="1">
    <location>
        <begin position="155"/>
        <end position="175"/>
    </location>
</feature>
<feature type="transmembrane region" description="Helical" evidence="1">
    <location>
        <begin position="56"/>
        <end position="76"/>
    </location>
</feature>
<gene>
    <name evidence="3" type="ORF">HXX08_01530</name>
    <name evidence="4" type="ORF">OZ401_002226</name>
</gene>
<dbReference type="GO" id="GO:0052621">
    <property type="term" value="F:diguanylate cyclase activity"/>
    <property type="evidence" value="ECO:0007669"/>
    <property type="project" value="TreeGrafter"/>
</dbReference>
<dbReference type="RefSeq" id="WP_341468314.1">
    <property type="nucleotide sequence ID" value="NZ_CP128399.1"/>
</dbReference>
<dbReference type="InterPro" id="IPR043128">
    <property type="entry name" value="Rev_trsase/Diguanyl_cyclase"/>
</dbReference>